<keyword evidence="1" id="KW-0812">Transmembrane</keyword>
<sequence length="137" mass="14696">MTIAHQSRWVRLGGGLPIYLGLLACWIGGAVLGTGSAVHAQTVERIAEIAAANLRGAEPAPVFELDPTWPKPLPNNWGLGTVWGVAVDSRDHIWVVHQTDGQRYMQAITNAGQEPAPAVLEFDQEGNLLQAWGVPGQ</sequence>
<reference evidence="2" key="1">
    <citation type="submission" date="2018-05" db="EMBL/GenBank/DDBJ databases">
        <authorList>
            <person name="Lanie J.A."/>
            <person name="Ng W.-L."/>
            <person name="Kazmierczak K.M."/>
            <person name="Andrzejewski T.M."/>
            <person name="Davidsen T.M."/>
            <person name="Wayne K.J."/>
            <person name="Tettelin H."/>
            <person name="Glass J.I."/>
            <person name="Rusch D."/>
            <person name="Podicherti R."/>
            <person name="Tsui H.-C.T."/>
            <person name="Winkler M.E."/>
        </authorList>
    </citation>
    <scope>NUCLEOTIDE SEQUENCE</scope>
</reference>
<name>A0A382IRA2_9ZZZZ</name>
<protein>
    <submittedName>
        <fullName evidence="2">Uncharacterized protein</fullName>
    </submittedName>
</protein>
<feature type="transmembrane region" description="Helical" evidence="1">
    <location>
        <begin position="12"/>
        <end position="32"/>
    </location>
</feature>
<dbReference type="Gene3D" id="2.120.10.30">
    <property type="entry name" value="TolB, C-terminal domain"/>
    <property type="match status" value="1"/>
</dbReference>
<dbReference type="EMBL" id="UINC01068913">
    <property type="protein sequence ID" value="SVC01885.1"/>
    <property type="molecule type" value="Genomic_DNA"/>
</dbReference>
<proteinExistence type="predicted"/>
<accession>A0A382IRA2</accession>
<keyword evidence="1" id="KW-1133">Transmembrane helix</keyword>
<organism evidence="2">
    <name type="scientific">marine metagenome</name>
    <dbReference type="NCBI Taxonomy" id="408172"/>
    <lineage>
        <taxon>unclassified sequences</taxon>
        <taxon>metagenomes</taxon>
        <taxon>ecological metagenomes</taxon>
    </lineage>
</organism>
<dbReference type="AlphaFoldDB" id="A0A382IRA2"/>
<gene>
    <name evidence="2" type="ORF">METZ01_LOCUS254739</name>
</gene>
<feature type="non-terminal residue" evidence="2">
    <location>
        <position position="137"/>
    </location>
</feature>
<dbReference type="InterPro" id="IPR011042">
    <property type="entry name" value="6-blade_b-propeller_TolB-like"/>
</dbReference>
<keyword evidence="1" id="KW-0472">Membrane</keyword>
<evidence type="ECO:0000313" key="2">
    <source>
        <dbReference type="EMBL" id="SVC01885.1"/>
    </source>
</evidence>
<evidence type="ECO:0000256" key="1">
    <source>
        <dbReference type="SAM" id="Phobius"/>
    </source>
</evidence>